<feature type="transmembrane region" description="Helical" evidence="7">
    <location>
        <begin position="12"/>
        <end position="31"/>
    </location>
</feature>
<evidence type="ECO:0000259" key="8">
    <source>
        <dbReference type="Pfam" id="PF14537"/>
    </source>
</evidence>
<keyword evidence="4" id="KW-0479">Metal-binding</keyword>
<keyword evidence="10" id="KW-1185">Reference proteome</keyword>
<organism evidence="9 10">
    <name type="scientific">Gordonibacter massiliensis</name>
    <name type="common">ex Traore et al. 2017</name>
    <dbReference type="NCBI Taxonomy" id="1841863"/>
    <lineage>
        <taxon>Bacteria</taxon>
        <taxon>Bacillati</taxon>
        <taxon>Actinomycetota</taxon>
        <taxon>Coriobacteriia</taxon>
        <taxon>Eggerthellales</taxon>
        <taxon>Eggerthellaceae</taxon>
        <taxon>Gordonibacter</taxon>
    </lineage>
</organism>
<keyword evidence="2" id="KW-0813">Transport</keyword>
<comment type="subcellular location">
    <subcellularLocation>
        <location evidence="1">Cell envelope</location>
    </subcellularLocation>
</comment>
<dbReference type="Gene3D" id="1.10.1130.10">
    <property type="entry name" value="Flavocytochrome C3, Chain A"/>
    <property type="match status" value="1"/>
</dbReference>
<evidence type="ECO:0000256" key="1">
    <source>
        <dbReference type="ARBA" id="ARBA00004196"/>
    </source>
</evidence>
<dbReference type="InterPro" id="IPR036280">
    <property type="entry name" value="Multihaem_cyt_sf"/>
</dbReference>
<dbReference type="RefSeq" id="WP_185905459.1">
    <property type="nucleotide sequence ID" value="NZ_JACMSE010000006.1"/>
</dbReference>
<evidence type="ECO:0000256" key="3">
    <source>
        <dbReference type="ARBA" id="ARBA00022617"/>
    </source>
</evidence>
<keyword evidence="3" id="KW-0349">Heme</keyword>
<keyword evidence="6" id="KW-0408">Iron</keyword>
<keyword evidence="5" id="KW-0249">Electron transport</keyword>
<dbReference type="InterPro" id="IPR012286">
    <property type="entry name" value="Tetrahaem_cytochrome"/>
</dbReference>
<dbReference type="EMBL" id="JACMSE010000006">
    <property type="protein sequence ID" value="MBC2889669.1"/>
    <property type="molecule type" value="Genomic_DNA"/>
</dbReference>
<name>A0A842JKE0_9ACTN</name>
<dbReference type="Proteomes" id="UP000587396">
    <property type="component" value="Unassembled WGS sequence"/>
</dbReference>
<proteinExistence type="predicted"/>
<evidence type="ECO:0000256" key="4">
    <source>
        <dbReference type="ARBA" id="ARBA00022723"/>
    </source>
</evidence>
<accession>A0A842JKE0</accession>
<evidence type="ECO:0000256" key="7">
    <source>
        <dbReference type="SAM" id="Phobius"/>
    </source>
</evidence>
<evidence type="ECO:0000256" key="2">
    <source>
        <dbReference type="ARBA" id="ARBA00022448"/>
    </source>
</evidence>
<keyword evidence="7" id="KW-1133">Transmembrane helix</keyword>
<keyword evidence="7" id="KW-0472">Membrane</keyword>
<gene>
    <name evidence="9" type="ORF">H7313_09990</name>
</gene>
<feature type="domain" description="Tetrahaem cytochrome" evidence="8">
    <location>
        <begin position="111"/>
        <end position="170"/>
    </location>
</feature>
<dbReference type="GO" id="GO:0030313">
    <property type="term" value="C:cell envelope"/>
    <property type="evidence" value="ECO:0007669"/>
    <property type="project" value="UniProtKB-SubCell"/>
</dbReference>
<evidence type="ECO:0000256" key="6">
    <source>
        <dbReference type="ARBA" id="ARBA00023004"/>
    </source>
</evidence>
<keyword evidence="7" id="KW-0812">Transmembrane</keyword>
<reference evidence="9 10" key="1">
    <citation type="submission" date="2020-08" db="EMBL/GenBank/DDBJ databases">
        <authorList>
            <person name="Liu C."/>
            <person name="Sun Q."/>
        </authorList>
    </citation>
    <scope>NUCLEOTIDE SEQUENCE [LARGE SCALE GENOMIC DNA]</scope>
    <source>
        <strain evidence="9 10">N22</strain>
    </source>
</reference>
<protein>
    <submittedName>
        <fullName evidence="9">Cytochrome c3 family protein</fullName>
    </submittedName>
</protein>
<dbReference type="GO" id="GO:0046872">
    <property type="term" value="F:metal ion binding"/>
    <property type="evidence" value="ECO:0007669"/>
    <property type="project" value="UniProtKB-KW"/>
</dbReference>
<dbReference type="InterPro" id="IPR038266">
    <property type="entry name" value="NapC/NirT_cytc_sf"/>
</dbReference>
<dbReference type="AlphaFoldDB" id="A0A842JKE0"/>
<dbReference type="PROSITE" id="PS51257">
    <property type="entry name" value="PROKAR_LIPOPROTEIN"/>
    <property type="match status" value="1"/>
</dbReference>
<sequence length="181" mass="19682">MEGKRRTKRWPVVVGVVVVVVACAGAGFWAWHEQPSFCNAICHEPMDNYVDGYFEDATLMANAHEQAGTTCLDCHEAKLSEQVAEGLSWVRGDFSVDEAGNLSTVGVRADAKMCTRAGCHDFDEVAAATENWGGEPGVNPHASHQGTAIDCSNCHGAHETSYMYCNACHDYEVPDGWESPR</sequence>
<dbReference type="Pfam" id="PF14537">
    <property type="entry name" value="Cytochrom_c3_2"/>
    <property type="match status" value="1"/>
</dbReference>
<evidence type="ECO:0000256" key="5">
    <source>
        <dbReference type="ARBA" id="ARBA00022982"/>
    </source>
</evidence>
<comment type="caution">
    <text evidence="9">The sequence shown here is derived from an EMBL/GenBank/DDBJ whole genome shotgun (WGS) entry which is preliminary data.</text>
</comment>
<dbReference type="SUPFAM" id="SSF48695">
    <property type="entry name" value="Multiheme cytochromes"/>
    <property type="match status" value="1"/>
</dbReference>
<evidence type="ECO:0000313" key="10">
    <source>
        <dbReference type="Proteomes" id="UP000587396"/>
    </source>
</evidence>
<dbReference type="Gene3D" id="1.10.3820.10">
    <property type="entry name" value="Di-heme elbow motif domain"/>
    <property type="match status" value="1"/>
</dbReference>
<evidence type="ECO:0000313" key="9">
    <source>
        <dbReference type="EMBL" id="MBC2889669.1"/>
    </source>
</evidence>